<dbReference type="EMBL" id="AFIJ01000008">
    <property type="protein sequence ID" value="EGL41897.1"/>
    <property type="molecule type" value="Genomic_DNA"/>
</dbReference>
<reference evidence="2 4" key="3">
    <citation type="submission" date="2011-04" db="EMBL/GenBank/DDBJ databases">
        <authorList>
            <person name="Harkins D.M."/>
            <person name="Madupu R."/>
            <person name="Durkin A.S."/>
            <person name="Torralba M."/>
            <person name="Methe B."/>
            <person name="Sutton G.G."/>
            <person name="Nelson K.E."/>
        </authorList>
    </citation>
    <scope>NUCLEOTIDE SEQUENCE [LARGE SCALE GENOMIC DNA]</scope>
    <source>
        <strain evidence="2 4">UPII 199-6</strain>
    </source>
</reference>
<reference evidence="3" key="1">
    <citation type="submission" date="2009-12" db="EMBL/GenBank/DDBJ databases">
        <title>Sequence of Clostridiales genomosp. BVAB3 str. UPII9-5.</title>
        <authorList>
            <person name="Madupu R."/>
            <person name="Durkin A.S."/>
            <person name="Torralba M."/>
            <person name="Methe B."/>
            <person name="Sutton G.G."/>
            <person name="Strausberg R.L."/>
            <person name="Nelson K.E."/>
        </authorList>
    </citation>
    <scope>NUCLEOTIDE SEQUENCE [LARGE SCALE GENOMIC DNA]</scope>
    <source>
        <strain evidence="3">28L</strain>
    </source>
</reference>
<protein>
    <recommendedName>
        <fullName evidence="5">Prepilin-type cleavage/methylation N-terminal domain protein</fullName>
    </recommendedName>
</protein>
<evidence type="ECO:0000313" key="3">
    <source>
        <dbReference type="Proteomes" id="UP000003242"/>
    </source>
</evidence>
<reference evidence="1" key="2">
    <citation type="submission" date="2009-12" db="EMBL/GenBank/DDBJ databases">
        <authorList>
            <person name="Madupu R."/>
            <person name="Durkin A.S."/>
            <person name="Torralba M."/>
            <person name="Methe B."/>
            <person name="Sutton G.G."/>
            <person name="Strausberg R.L."/>
            <person name="Nelson K.E."/>
        </authorList>
    </citation>
    <scope>NUCLEOTIDE SEQUENCE</scope>
    <source>
        <strain evidence="1">28L</strain>
    </source>
</reference>
<accession>D3LW93</accession>
<comment type="caution">
    <text evidence="1">The sequence shown here is derived from an EMBL/GenBank/DDBJ whole genome shotgun (WGS) entry which is preliminary data.</text>
</comment>
<sequence length="118" mass="13428">MNKKNGFLIVDALAAACILVCTMVPAMVAVHRALAVYTRCCRQTVLLEVTQNEIEKWRGGYTHQDGQEAAYAQGKEKYTVRFFIQPAMEGWEKREVEVTNDAGETQHLYYLARKEKKG</sequence>
<proteinExistence type="predicted"/>
<dbReference type="RefSeq" id="WP_007390687.1">
    <property type="nucleotide sequence ID" value="NZ_ADGP01000023.1"/>
</dbReference>
<organism evidence="1 3">
    <name type="scientific">Megasphaera lornae</name>
    <dbReference type="NCBI Taxonomy" id="1000568"/>
    <lineage>
        <taxon>Bacteria</taxon>
        <taxon>Bacillati</taxon>
        <taxon>Bacillota</taxon>
        <taxon>Negativicutes</taxon>
        <taxon>Veillonellales</taxon>
        <taxon>Veillonellaceae</taxon>
        <taxon>Megasphaera</taxon>
    </lineage>
</organism>
<evidence type="ECO:0000313" key="4">
    <source>
        <dbReference type="Proteomes" id="UP000004018"/>
    </source>
</evidence>
<dbReference type="STRING" id="699218.HMPREF0889_1235"/>
<evidence type="ECO:0000313" key="2">
    <source>
        <dbReference type="EMBL" id="EGL41897.1"/>
    </source>
</evidence>
<evidence type="ECO:0000313" key="1">
    <source>
        <dbReference type="EMBL" id="EFD93560.1"/>
    </source>
</evidence>
<dbReference type="AlphaFoldDB" id="D3LW93"/>
<dbReference type="OrthoDB" id="9988058at2"/>
<gene>
    <name evidence="1" type="ORF">HMPREF0889_1235</name>
    <name evidence="2" type="ORF">HMPREF1039_0077</name>
</gene>
<keyword evidence="4" id="KW-1185">Reference proteome</keyword>
<dbReference type="Proteomes" id="UP000003242">
    <property type="component" value="Unassembled WGS sequence"/>
</dbReference>
<name>D3LW93_9FIRM</name>
<dbReference type="EMBL" id="ADGP01000023">
    <property type="protein sequence ID" value="EFD93560.1"/>
    <property type="molecule type" value="Genomic_DNA"/>
</dbReference>
<evidence type="ECO:0008006" key="5">
    <source>
        <dbReference type="Google" id="ProtNLM"/>
    </source>
</evidence>
<dbReference type="Proteomes" id="UP000004018">
    <property type="component" value="Unassembled WGS sequence"/>
</dbReference>